<proteinExistence type="predicted"/>
<dbReference type="AlphaFoldDB" id="L9J960"/>
<reference evidence="2" key="2">
    <citation type="journal article" date="2013" name="Nat. Commun.">
        <title>Genome of the Chinese tree shrew.</title>
        <authorList>
            <person name="Fan Y."/>
            <person name="Huang Z.Y."/>
            <person name="Cao C.C."/>
            <person name="Chen C.S."/>
            <person name="Chen Y.X."/>
            <person name="Fan D.D."/>
            <person name="He J."/>
            <person name="Hou H.L."/>
            <person name="Hu L."/>
            <person name="Hu X.T."/>
            <person name="Jiang X.T."/>
            <person name="Lai R."/>
            <person name="Lang Y.S."/>
            <person name="Liang B."/>
            <person name="Liao S.G."/>
            <person name="Mu D."/>
            <person name="Ma Y.Y."/>
            <person name="Niu Y.Y."/>
            <person name="Sun X.Q."/>
            <person name="Xia J.Q."/>
            <person name="Xiao J."/>
            <person name="Xiong Z.Q."/>
            <person name="Xu L."/>
            <person name="Yang L."/>
            <person name="Zhang Y."/>
            <person name="Zhao W."/>
            <person name="Zhao X.D."/>
            <person name="Zheng Y.T."/>
            <person name="Zhou J.M."/>
            <person name="Zhu Y.B."/>
            <person name="Zhang G.J."/>
            <person name="Wang J."/>
            <person name="Yao Y.G."/>
        </authorList>
    </citation>
    <scope>NUCLEOTIDE SEQUENCE [LARGE SCALE GENOMIC DNA]</scope>
</reference>
<dbReference type="InParanoid" id="L9J960"/>
<gene>
    <name evidence="1" type="ORF">TREES_T100019817</name>
</gene>
<name>L9J960_TUPCH</name>
<dbReference type="Proteomes" id="UP000011518">
    <property type="component" value="Unassembled WGS sequence"/>
</dbReference>
<dbReference type="EMBL" id="KB321144">
    <property type="protein sequence ID" value="ELW47115.1"/>
    <property type="molecule type" value="Genomic_DNA"/>
</dbReference>
<keyword evidence="2" id="KW-1185">Reference proteome</keyword>
<evidence type="ECO:0000313" key="1">
    <source>
        <dbReference type="EMBL" id="ELW47115.1"/>
    </source>
</evidence>
<sequence length="74" mass="8276">MPASQRVPQDPVNIQERPASCVVKSMSVDETEKVETNPSLKLSADQALLVMPREIRAENKEKTVPIFRILSVTK</sequence>
<dbReference type="eggNOG" id="KOG3751">
    <property type="taxonomic scope" value="Eukaryota"/>
</dbReference>
<organism evidence="1 2">
    <name type="scientific">Tupaia chinensis</name>
    <name type="common">Chinese tree shrew</name>
    <name type="synonym">Tupaia belangeri chinensis</name>
    <dbReference type="NCBI Taxonomy" id="246437"/>
    <lineage>
        <taxon>Eukaryota</taxon>
        <taxon>Metazoa</taxon>
        <taxon>Chordata</taxon>
        <taxon>Craniata</taxon>
        <taxon>Vertebrata</taxon>
        <taxon>Euteleostomi</taxon>
        <taxon>Mammalia</taxon>
        <taxon>Eutheria</taxon>
        <taxon>Euarchontoglires</taxon>
        <taxon>Scandentia</taxon>
        <taxon>Tupaiidae</taxon>
        <taxon>Tupaia</taxon>
    </lineage>
</organism>
<reference evidence="2" key="1">
    <citation type="submission" date="2012-07" db="EMBL/GenBank/DDBJ databases">
        <title>Genome of the Chinese tree shrew, a rising model animal genetically related to primates.</title>
        <authorList>
            <person name="Zhang G."/>
            <person name="Fan Y."/>
            <person name="Yao Y."/>
            <person name="Huang Z."/>
        </authorList>
    </citation>
    <scope>NUCLEOTIDE SEQUENCE [LARGE SCALE GENOMIC DNA]</scope>
</reference>
<protein>
    <submittedName>
        <fullName evidence="1">Cordon-bleu protein-like 1</fullName>
    </submittedName>
</protein>
<evidence type="ECO:0000313" key="2">
    <source>
        <dbReference type="Proteomes" id="UP000011518"/>
    </source>
</evidence>
<accession>L9J960</accession>